<evidence type="ECO:0000256" key="1">
    <source>
        <dbReference type="ARBA" id="ARBA00004651"/>
    </source>
</evidence>
<evidence type="ECO:0000256" key="6">
    <source>
        <dbReference type="ARBA" id="ARBA00022989"/>
    </source>
</evidence>
<evidence type="ECO:0000313" key="11">
    <source>
        <dbReference type="EMBL" id="CAG6763490.1"/>
    </source>
</evidence>
<dbReference type="EMBL" id="HBUF01091991">
    <property type="protein sequence ID" value="CAG6635927.1"/>
    <property type="molecule type" value="Transcribed_RNA"/>
</dbReference>
<evidence type="ECO:0000256" key="5">
    <source>
        <dbReference type="ARBA" id="ARBA00022692"/>
    </source>
</evidence>
<dbReference type="GO" id="GO:0005886">
    <property type="term" value="C:plasma membrane"/>
    <property type="evidence" value="ECO:0007669"/>
    <property type="project" value="UniProtKB-SubCell"/>
</dbReference>
<dbReference type="InterPro" id="IPR050549">
    <property type="entry name" value="MFS_Trehalose_Transporter"/>
</dbReference>
<feature type="transmembrane region" description="Helical" evidence="9">
    <location>
        <begin position="283"/>
        <end position="303"/>
    </location>
</feature>
<dbReference type="EMBL" id="HBUF01563528">
    <property type="protein sequence ID" value="CAG6763499.1"/>
    <property type="molecule type" value="Transcribed_RNA"/>
</dbReference>
<dbReference type="EMBL" id="HBUF01563525">
    <property type="protein sequence ID" value="CAG6763492.1"/>
    <property type="molecule type" value="Transcribed_RNA"/>
</dbReference>
<dbReference type="AlphaFoldDB" id="A0A8D9AD07"/>
<dbReference type="InterPro" id="IPR020846">
    <property type="entry name" value="MFS_dom"/>
</dbReference>
<dbReference type="EMBL" id="HBUF01381715">
    <property type="protein sequence ID" value="CAG6730560.1"/>
    <property type="molecule type" value="Transcribed_RNA"/>
</dbReference>
<feature type="compositionally biased region" description="Basic and acidic residues" evidence="8">
    <location>
        <begin position="610"/>
        <end position="639"/>
    </location>
</feature>
<evidence type="ECO:0000256" key="8">
    <source>
        <dbReference type="SAM" id="MobiDB-lite"/>
    </source>
</evidence>
<dbReference type="Pfam" id="PF00083">
    <property type="entry name" value="Sugar_tr"/>
    <property type="match status" value="1"/>
</dbReference>
<dbReference type="FunFam" id="1.20.1250.20:FF:000218">
    <property type="entry name" value="facilitated trehalose transporter Tret1"/>
    <property type="match status" value="1"/>
</dbReference>
<comment type="subcellular location">
    <subcellularLocation>
        <location evidence="1">Cell membrane</location>
        <topology evidence="1">Multi-pass membrane protein</topology>
    </subcellularLocation>
</comment>
<evidence type="ECO:0000256" key="2">
    <source>
        <dbReference type="ARBA" id="ARBA00022448"/>
    </source>
</evidence>
<feature type="transmembrane region" description="Helical" evidence="9">
    <location>
        <begin position="12"/>
        <end position="34"/>
    </location>
</feature>
<feature type="transmembrane region" description="Helical" evidence="9">
    <location>
        <begin position="54"/>
        <end position="72"/>
    </location>
</feature>
<keyword evidence="6 9" id="KW-1133">Transmembrane helix</keyword>
<organism evidence="11">
    <name type="scientific">Cacopsylla melanoneura</name>
    <dbReference type="NCBI Taxonomy" id="428564"/>
    <lineage>
        <taxon>Eukaryota</taxon>
        <taxon>Metazoa</taxon>
        <taxon>Ecdysozoa</taxon>
        <taxon>Arthropoda</taxon>
        <taxon>Hexapoda</taxon>
        <taxon>Insecta</taxon>
        <taxon>Pterygota</taxon>
        <taxon>Neoptera</taxon>
        <taxon>Paraneoptera</taxon>
        <taxon>Hemiptera</taxon>
        <taxon>Sternorrhyncha</taxon>
        <taxon>Psylloidea</taxon>
        <taxon>Psyllidae</taxon>
        <taxon>Psyllinae</taxon>
        <taxon>Cacopsylla</taxon>
    </lineage>
</organism>
<dbReference type="EMBL" id="HBUF01381714">
    <property type="protein sequence ID" value="CAG6730559.1"/>
    <property type="molecule type" value="Transcribed_RNA"/>
</dbReference>
<feature type="transmembrane region" description="Helical" evidence="9">
    <location>
        <begin position="247"/>
        <end position="271"/>
    </location>
</feature>
<protein>
    <submittedName>
        <fullName evidence="11">Facilitated trehalose transporter Tret1</fullName>
    </submittedName>
</protein>
<evidence type="ECO:0000256" key="9">
    <source>
        <dbReference type="SAM" id="Phobius"/>
    </source>
</evidence>
<keyword evidence="7 9" id="KW-0472">Membrane</keyword>
<feature type="domain" description="Major facilitator superfamily (MFS) profile" evidence="10">
    <location>
        <begin position="1"/>
        <end position="439"/>
    </location>
</feature>
<feature type="compositionally biased region" description="Basic and acidic residues" evidence="8">
    <location>
        <begin position="534"/>
        <end position="546"/>
    </location>
</feature>
<dbReference type="InterPro" id="IPR003663">
    <property type="entry name" value="Sugar/inositol_transpt"/>
</dbReference>
<dbReference type="SUPFAM" id="SSF103473">
    <property type="entry name" value="MFS general substrate transporter"/>
    <property type="match status" value="1"/>
</dbReference>
<keyword evidence="5 9" id="KW-0812">Transmembrane</keyword>
<reference evidence="11" key="1">
    <citation type="submission" date="2021-05" db="EMBL/GenBank/DDBJ databases">
        <authorList>
            <person name="Alioto T."/>
            <person name="Alioto T."/>
            <person name="Gomez Garrido J."/>
        </authorList>
    </citation>
    <scope>NUCLEOTIDE SEQUENCE</scope>
</reference>
<dbReference type="EMBL" id="HBUF01381713">
    <property type="protein sequence ID" value="CAG6730558.1"/>
    <property type="molecule type" value="Transcribed_RNA"/>
</dbReference>
<dbReference type="Gene3D" id="1.20.1250.20">
    <property type="entry name" value="MFS general substrate transporter like domains"/>
    <property type="match status" value="1"/>
</dbReference>
<dbReference type="InterPro" id="IPR005828">
    <property type="entry name" value="MFS_sugar_transport-like"/>
</dbReference>
<feature type="region of interest" description="Disordered" evidence="8">
    <location>
        <begin position="602"/>
        <end position="639"/>
    </location>
</feature>
<keyword evidence="3" id="KW-1003">Cell membrane</keyword>
<feature type="transmembrane region" description="Helical" evidence="9">
    <location>
        <begin position="383"/>
        <end position="404"/>
    </location>
</feature>
<proteinExistence type="predicted"/>
<dbReference type="EMBL" id="HBUF01325048">
    <property type="protein sequence ID" value="CAG6695699.1"/>
    <property type="molecule type" value="Transcribed_RNA"/>
</dbReference>
<dbReference type="EMBL" id="HBUF01091990">
    <property type="protein sequence ID" value="CAG6635926.1"/>
    <property type="molecule type" value="Transcribed_RNA"/>
</dbReference>
<feature type="region of interest" description="Disordered" evidence="8">
    <location>
        <begin position="534"/>
        <end position="586"/>
    </location>
</feature>
<dbReference type="EMBL" id="HBUF01325047">
    <property type="protein sequence ID" value="CAG6695698.1"/>
    <property type="molecule type" value="Transcribed_RNA"/>
</dbReference>
<feature type="transmembrane region" description="Helical" evidence="9">
    <location>
        <begin position="170"/>
        <end position="188"/>
    </location>
</feature>
<sequence length="669" mass="74797">MAISSHVVHQYSATIVVNICSVAYGIFLGWPSVVQPMLQSAHPPVGSEPFSNNVISWLGALPFISSMLGNLFWGRVADKFGRKVTGYVSIMPNISCYILMLSTENQTVFMMARFLGGFSNSAVASNTPMYIGEISEIHLRGKLASLYMLFANIGVLFVYVMGSFVSFRALNWMCLSVSVLFLCCFFFLPESPVCLLKMNKQEQARQCVIWYRGKDETYVNSELKRFNDSFVRAKKFSFKHLLKRTTLTGIIIGFGLQGGIQLSGISIILTYTVYIFKQSGSTLSPNMCTIIVGLLELIGSVFSSTFIEIAGRKKILCSTYFVMMLALFSLGACFYVQDMGLDIPLGYIPVISLSTYMLAYPFGAGTIPYIMYSEIFASEVKNIAVSFIILWNNFLAFCTVKVFPTLFMEILHLYGCFWFFSFCTLLAIIFIIFVVPETKGRPLLTVLEKLNGGKPLTKEIDPSSQDTEHGIEAEGTELQTVVKENGFVKIQTEHDVKTNGTKKILNIQENPFEKYEQSKVEALGEKRNVVEIHENDKSEEKFEDGKPAQQSDLPEPSVTCRERRPLKVTKVEERTSMTNGWDKSDKTKAPSLEILKIVESSENLASSESTTEKPKSELQCDTPGEEKKSVSLKLDKSNTNETDRKLNALETSILTVNESSPWTKINGNA</sequence>
<dbReference type="PROSITE" id="PS50850">
    <property type="entry name" value="MFS"/>
    <property type="match status" value="1"/>
</dbReference>
<dbReference type="PROSITE" id="PS00216">
    <property type="entry name" value="SUGAR_TRANSPORT_1"/>
    <property type="match status" value="1"/>
</dbReference>
<dbReference type="EMBL" id="HBUF01563524">
    <property type="protein sequence ID" value="CAG6763490.1"/>
    <property type="molecule type" value="Transcribed_RNA"/>
</dbReference>
<keyword evidence="2" id="KW-0813">Transport</keyword>
<dbReference type="InterPro" id="IPR005829">
    <property type="entry name" value="Sugar_transporter_CS"/>
</dbReference>
<dbReference type="EMBL" id="HBUF01563527">
    <property type="protein sequence ID" value="CAG6763496.1"/>
    <property type="molecule type" value="Transcribed_RNA"/>
</dbReference>
<evidence type="ECO:0000256" key="7">
    <source>
        <dbReference type="ARBA" id="ARBA00023136"/>
    </source>
</evidence>
<evidence type="ECO:0000256" key="3">
    <source>
        <dbReference type="ARBA" id="ARBA00022475"/>
    </source>
</evidence>
<dbReference type="GO" id="GO:0022857">
    <property type="term" value="F:transmembrane transporter activity"/>
    <property type="evidence" value="ECO:0007669"/>
    <property type="project" value="InterPro"/>
</dbReference>
<feature type="compositionally biased region" description="Basic and acidic residues" evidence="8">
    <location>
        <begin position="560"/>
        <end position="575"/>
    </location>
</feature>
<dbReference type="PANTHER" id="PTHR48021">
    <property type="match status" value="1"/>
</dbReference>
<dbReference type="PANTHER" id="PTHR48021:SF1">
    <property type="entry name" value="GH07001P-RELATED"/>
    <property type="match status" value="1"/>
</dbReference>
<dbReference type="PRINTS" id="PR00171">
    <property type="entry name" value="SUGRTRNSPORT"/>
</dbReference>
<dbReference type="InterPro" id="IPR036259">
    <property type="entry name" value="MFS_trans_sf"/>
</dbReference>
<name>A0A8D9AD07_9HEMI</name>
<feature type="transmembrane region" description="Helical" evidence="9">
    <location>
        <begin position="410"/>
        <end position="435"/>
    </location>
</feature>
<accession>A0A8D9AD07</accession>
<evidence type="ECO:0000256" key="4">
    <source>
        <dbReference type="ARBA" id="ARBA00022597"/>
    </source>
</evidence>
<feature type="transmembrane region" description="Helical" evidence="9">
    <location>
        <begin position="349"/>
        <end position="371"/>
    </location>
</feature>
<feature type="transmembrane region" description="Helical" evidence="9">
    <location>
        <begin position="143"/>
        <end position="164"/>
    </location>
</feature>
<keyword evidence="4" id="KW-0762">Sugar transport</keyword>
<feature type="transmembrane region" description="Helical" evidence="9">
    <location>
        <begin position="315"/>
        <end position="337"/>
    </location>
</feature>
<evidence type="ECO:0000259" key="10">
    <source>
        <dbReference type="PROSITE" id="PS50850"/>
    </source>
</evidence>